<feature type="compositionally biased region" description="Polar residues" evidence="1">
    <location>
        <begin position="389"/>
        <end position="404"/>
    </location>
</feature>
<dbReference type="PROSITE" id="PS50812">
    <property type="entry name" value="PWWP"/>
    <property type="match status" value="1"/>
</dbReference>
<evidence type="ECO:0000256" key="1">
    <source>
        <dbReference type="SAM" id="MobiDB-lite"/>
    </source>
</evidence>
<dbReference type="EMBL" id="JADCNL010000005">
    <property type="protein sequence ID" value="KAG0481025.1"/>
    <property type="molecule type" value="Genomic_DNA"/>
</dbReference>
<dbReference type="SUPFAM" id="SSF63748">
    <property type="entry name" value="Tudor/PWWP/MBT"/>
    <property type="match status" value="1"/>
</dbReference>
<dbReference type="InterPro" id="IPR000313">
    <property type="entry name" value="PWWP_dom"/>
</dbReference>
<dbReference type="SMART" id="SM00293">
    <property type="entry name" value="PWWP"/>
    <property type="match status" value="1"/>
</dbReference>
<accession>A0A835QWI6</accession>
<evidence type="ECO:0000259" key="2">
    <source>
        <dbReference type="PROSITE" id="PS50812"/>
    </source>
</evidence>
<dbReference type="OrthoDB" id="588764at2759"/>
<evidence type="ECO:0000313" key="3">
    <source>
        <dbReference type="EMBL" id="KAG0481025.1"/>
    </source>
</evidence>
<name>A0A835QWI6_VANPL</name>
<dbReference type="Gene3D" id="2.30.30.140">
    <property type="match status" value="1"/>
</dbReference>
<feature type="domain" description="PWWP" evidence="2">
    <location>
        <begin position="25"/>
        <end position="82"/>
    </location>
</feature>
<comment type="caution">
    <text evidence="3">The sequence shown here is derived from an EMBL/GenBank/DDBJ whole genome shotgun (WGS) entry which is preliminary data.</text>
</comment>
<proteinExistence type="predicted"/>
<dbReference type="Proteomes" id="UP000636800">
    <property type="component" value="Chromosome 5"/>
</dbReference>
<keyword evidence="4" id="KW-1185">Reference proteome</keyword>
<dbReference type="PANTHER" id="PTHR12550">
    <property type="entry name" value="HEPATOMA-DERIVED GROWTH FACTOR-RELATED"/>
    <property type="match status" value="1"/>
</dbReference>
<dbReference type="Pfam" id="PF00855">
    <property type="entry name" value="PWWP"/>
    <property type="match status" value="1"/>
</dbReference>
<sequence>MGSSRRKGSARAAAAAAAARQQWKIGDLVLAKMKGFPAWPAMISEPEKWGFSSDRKKLLVYFYGTKQIAFCNYADIEAFTEEKKKSLLLKRQGKGADFVRAVEEIIDVFETLKEKNLAVGDSVDENNDGTVSNKENLKDSTVSSFGKTEEAVLNSSENLQSQCASATESCNMVNEDVNPGTLPDCSSHNRTILENGLGEKVSILDQLRKIPLSSISTTRKRARDAIFLSSCRKSCVSSHRRSRSSSGYKLDKPENASLQAEFGPDAGLQGAEIFQEHHSTKEHAFIGSIVSASTETSSMFSGVPTNGVHVENLAFKSENINLGDGNVFSCNDNIESSINSACLNVLAKGDGSINATVDITLKAVAVKRQRKPRKPGAICSEVDKEMESQIENGSRSDSSNSQDGITEKFSKADGDKHLPLVKRARVRMGKPPEDKMDDSMLLSSKVDDNVISATPVPNPLNESLERDSSTFKEAVGSKSNGCTCNNTGRDSLSCKANKCQLTLVVEAALPPSKRLHRALGAMSANAADFVTDRSQSQRAMETKFDDIKGCLKANSDRVYHSESVKCSIKPLPLQSSNDSAFHGSACGFSSSLTAQDQVVYGSTSSKLESDDTCLTKNMIDPIEKNCKKNLIGNGIFDDSITSKMTGTPSQTCSLDVEEKRCGECVYNHLASPVVEENGWKQLGEESTYRRKWMGVFTCGNWHVQC</sequence>
<reference evidence="3 4" key="1">
    <citation type="journal article" date="2020" name="Nat. Food">
        <title>A phased Vanilla planifolia genome enables genetic improvement of flavour and production.</title>
        <authorList>
            <person name="Hasing T."/>
            <person name="Tang H."/>
            <person name="Brym M."/>
            <person name="Khazi F."/>
            <person name="Huang T."/>
            <person name="Chambers A.H."/>
        </authorList>
    </citation>
    <scope>NUCLEOTIDE SEQUENCE [LARGE SCALE GENOMIC DNA]</scope>
    <source>
        <tissue evidence="3">Leaf</tissue>
    </source>
</reference>
<dbReference type="AlphaFoldDB" id="A0A835QWI6"/>
<evidence type="ECO:0000313" key="4">
    <source>
        <dbReference type="Proteomes" id="UP000636800"/>
    </source>
</evidence>
<protein>
    <recommendedName>
        <fullName evidence="2">PWWP domain-containing protein</fullName>
    </recommendedName>
</protein>
<feature type="compositionally biased region" description="Basic and acidic residues" evidence="1">
    <location>
        <begin position="405"/>
        <end position="418"/>
    </location>
</feature>
<feature type="region of interest" description="Disordered" evidence="1">
    <location>
        <begin position="370"/>
        <end position="418"/>
    </location>
</feature>
<organism evidence="3 4">
    <name type="scientific">Vanilla planifolia</name>
    <name type="common">Vanilla</name>
    <dbReference type="NCBI Taxonomy" id="51239"/>
    <lineage>
        <taxon>Eukaryota</taxon>
        <taxon>Viridiplantae</taxon>
        <taxon>Streptophyta</taxon>
        <taxon>Embryophyta</taxon>
        <taxon>Tracheophyta</taxon>
        <taxon>Spermatophyta</taxon>
        <taxon>Magnoliopsida</taxon>
        <taxon>Liliopsida</taxon>
        <taxon>Asparagales</taxon>
        <taxon>Orchidaceae</taxon>
        <taxon>Vanilloideae</taxon>
        <taxon>Vanilleae</taxon>
        <taxon>Vanilla</taxon>
    </lineage>
</organism>
<dbReference type="PANTHER" id="PTHR12550:SF49">
    <property type="entry name" value="PROTEIN HUA2-LIKE 2-RELATED"/>
    <property type="match status" value="1"/>
</dbReference>
<gene>
    <name evidence="3" type="ORF">HPP92_011883</name>
</gene>